<dbReference type="Pfam" id="PF00155">
    <property type="entry name" value="Aminotran_1_2"/>
    <property type="match status" value="1"/>
</dbReference>
<dbReference type="GO" id="GO:0005829">
    <property type="term" value="C:cytosol"/>
    <property type="evidence" value="ECO:0007669"/>
    <property type="project" value="TreeGrafter"/>
</dbReference>
<accession>A0A8C6SAL8</accession>
<evidence type="ECO:0000256" key="1">
    <source>
        <dbReference type="ARBA" id="ARBA00001933"/>
    </source>
</evidence>
<dbReference type="Ensembl" id="ENSNMLT00000003774.1">
    <property type="protein sequence ID" value="ENSNMLP00000003293.1"/>
    <property type="gene ID" value="ENSNMLG00000002382.1"/>
</dbReference>
<keyword evidence="10" id="KW-1185">Reference proteome</keyword>
<evidence type="ECO:0000256" key="3">
    <source>
        <dbReference type="ARBA" id="ARBA00011738"/>
    </source>
</evidence>
<keyword evidence="5" id="KW-0032">Aminotransferase</keyword>
<dbReference type="InterPro" id="IPR015422">
    <property type="entry name" value="PyrdxlP-dep_Trfase_small"/>
</dbReference>
<proteinExistence type="inferred from homology"/>
<dbReference type="InterPro" id="IPR000796">
    <property type="entry name" value="Asp_trans"/>
</dbReference>
<dbReference type="GO" id="GO:0006532">
    <property type="term" value="P:aspartate biosynthetic process"/>
    <property type="evidence" value="ECO:0007669"/>
    <property type="project" value="TreeGrafter"/>
</dbReference>
<reference evidence="9" key="1">
    <citation type="submission" date="2025-08" db="UniProtKB">
        <authorList>
            <consortium name="Ensembl"/>
        </authorList>
    </citation>
    <scope>IDENTIFICATION</scope>
</reference>
<sequence>MNRPSSVPEKNVSRKSKVCNQAAAGGEVFSSSSAVQAETSLLSMFKRDSEASKIYLAGQGDEDGQTFELRLVGKIKQQLSVDPTIRPEYPSPLGLTEFTKQATKVTLGRSLKPIVENRVMAVQTPGYNAAVRLGAELLRVWSGNSPWSGPVYLSTPCDDSLASIFQAAGIHDIRQYYYWDDKQRGVCLEKLVEDLERAPQQSVVVLYASGHYPTGADLSENQWEIITQIIKGRRLFPFFLLPALALSTGHLGRDARPIQKCAALGMELICAQSFSHCFGQYGEGVGHLLCVLKDNYFLMAKQSQAKEIVKSLWAQPSVMGAHIVAAILSNPAHFIEWQEEIKRLVERCMLVRLVLRERLRHLGCPGFWDHLTHQRGLFSCIGLNPQVDFLAYSKHVYLLPNGCLNVSALNGGNLEYVAESIHQAASL</sequence>
<comment type="subunit">
    <text evidence="3">Homodimer.</text>
</comment>
<name>A0A8C6SAL8_9GOBI</name>
<evidence type="ECO:0000259" key="8">
    <source>
        <dbReference type="Pfam" id="PF00155"/>
    </source>
</evidence>
<dbReference type="InterPro" id="IPR015424">
    <property type="entry name" value="PyrdxlP-dep_Trfase"/>
</dbReference>
<dbReference type="EC" id="2.6.1.1" evidence="4"/>
<reference evidence="9" key="2">
    <citation type="submission" date="2025-09" db="UniProtKB">
        <authorList>
            <consortium name="Ensembl"/>
        </authorList>
    </citation>
    <scope>IDENTIFICATION</scope>
</reference>
<dbReference type="InterPro" id="IPR015421">
    <property type="entry name" value="PyrdxlP-dep_Trfase_major"/>
</dbReference>
<dbReference type="PRINTS" id="PR00799">
    <property type="entry name" value="TRANSAMINASE"/>
</dbReference>
<dbReference type="AlphaFoldDB" id="A0A8C6SAL8"/>
<dbReference type="GO" id="GO:0030170">
    <property type="term" value="F:pyridoxal phosphate binding"/>
    <property type="evidence" value="ECO:0007669"/>
    <property type="project" value="InterPro"/>
</dbReference>
<dbReference type="SUPFAM" id="SSF53383">
    <property type="entry name" value="PLP-dependent transferases"/>
    <property type="match status" value="1"/>
</dbReference>
<evidence type="ECO:0000256" key="7">
    <source>
        <dbReference type="ARBA" id="ARBA00022898"/>
    </source>
</evidence>
<protein>
    <recommendedName>
        <fullName evidence="4">aspartate transaminase</fullName>
        <ecNumber evidence="4">2.6.1.1</ecNumber>
    </recommendedName>
</protein>
<evidence type="ECO:0000313" key="9">
    <source>
        <dbReference type="Ensembl" id="ENSNMLP00000003293.1"/>
    </source>
</evidence>
<dbReference type="InterPro" id="IPR004839">
    <property type="entry name" value="Aminotransferase_I/II_large"/>
</dbReference>
<feature type="domain" description="Aminotransferase class I/classII large" evidence="8">
    <location>
        <begin position="85"/>
        <end position="421"/>
    </location>
</feature>
<comment type="cofactor">
    <cofactor evidence="1">
        <name>pyridoxal 5'-phosphate</name>
        <dbReference type="ChEBI" id="CHEBI:597326"/>
    </cofactor>
</comment>
<keyword evidence="6" id="KW-0808">Transferase</keyword>
<dbReference type="PANTHER" id="PTHR11879">
    <property type="entry name" value="ASPARTATE AMINOTRANSFERASE"/>
    <property type="match status" value="1"/>
</dbReference>
<dbReference type="GO" id="GO:0004069">
    <property type="term" value="F:L-aspartate:2-oxoglutarate aminotransferase activity"/>
    <property type="evidence" value="ECO:0007669"/>
    <property type="project" value="UniProtKB-EC"/>
</dbReference>
<dbReference type="Gene3D" id="3.40.640.10">
    <property type="entry name" value="Type I PLP-dependent aspartate aminotransferase-like (Major domain)"/>
    <property type="match status" value="1"/>
</dbReference>
<evidence type="ECO:0000256" key="4">
    <source>
        <dbReference type="ARBA" id="ARBA00012753"/>
    </source>
</evidence>
<dbReference type="Gene3D" id="3.90.1150.10">
    <property type="entry name" value="Aspartate Aminotransferase, domain 1"/>
    <property type="match status" value="1"/>
</dbReference>
<evidence type="ECO:0000256" key="5">
    <source>
        <dbReference type="ARBA" id="ARBA00022576"/>
    </source>
</evidence>
<keyword evidence="7" id="KW-0663">Pyridoxal phosphate</keyword>
<organism evidence="9 10">
    <name type="scientific">Neogobius melanostomus</name>
    <name type="common">round goby</name>
    <dbReference type="NCBI Taxonomy" id="47308"/>
    <lineage>
        <taxon>Eukaryota</taxon>
        <taxon>Metazoa</taxon>
        <taxon>Chordata</taxon>
        <taxon>Craniata</taxon>
        <taxon>Vertebrata</taxon>
        <taxon>Euteleostomi</taxon>
        <taxon>Actinopterygii</taxon>
        <taxon>Neopterygii</taxon>
        <taxon>Teleostei</taxon>
        <taxon>Neoteleostei</taxon>
        <taxon>Acanthomorphata</taxon>
        <taxon>Gobiaria</taxon>
        <taxon>Gobiiformes</taxon>
        <taxon>Gobioidei</taxon>
        <taxon>Gobiidae</taxon>
        <taxon>Benthophilinae</taxon>
        <taxon>Neogobiini</taxon>
        <taxon>Neogobius</taxon>
    </lineage>
</organism>
<evidence type="ECO:0000256" key="6">
    <source>
        <dbReference type="ARBA" id="ARBA00022679"/>
    </source>
</evidence>
<evidence type="ECO:0000256" key="2">
    <source>
        <dbReference type="ARBA" id="ARBA00007441"/>
    </source>
</evidence>
<evidence type="ECO:0000313" key="10">
    <source>
        <dbReference type="Proteomes" id="UP000694523"/>
    </source>
</evidence>
<dbReference type="Proteomes" id="UP000694523">
    <property type="component" value="Unplaced"/>
</dbReference>
<comment type="similarity">
    <text evidence="2">Belongs to the class-I pyridoxal-phosphate-dependent aminotransferase family.</text>
</comment>
<dbReference type="PANTHER" id="PTHR11879:SF36">
    <property type="entry name" value="ASPARTATE AMINOTRANSFERASE, CYTOPLASMIC 2"/>
    <property type="match status" value="1"/>
</dbReference>